<dbReference type="EMBL" id="MRCG01000001">
    <property type="protein sequence ID" value="OKH50890.1"/>
    <property type="molecule type" value="Genomic_DNA"/>
</dbReference>
<dbReference type="SUPFAM" id="SSF52833">
    <property type="entry name" value="Thioredoxin-like"/>
    <property type="match status" value="1"/>
</dbReference>
<accession>A0A1U7JB13</accession>
<gene>
    <name evidence="7" type="ORF">NIES30_02055</name>
</gene>
<dbReference type="Gene3D" id="3.40.30.10">
    <property type="entry name" value="Glutaredoxin"/>
    <property type="match status" value="1"/>
</dbReference>
<keyword evidence="4" id="KW-1015">Disulfide bond</keyword>
<dbReference type="InterPro" id="IPR036249">
    <property type="entry name" value="Thioredoxin-like_sf"/>
</dbReference>
<dbReference type="PROSITE" id="PS00194">
    <property type="entry name" value="THIOREDOXIN_1"/>
    <property type="match status" value="1"/>
</dbReference>
<dbReference type="PROSITE" id="PS51352">
    <property type="entry name" value="THIOREDOXIN_2"/>
    <property type="match status" value="1"/>
</dbReference>
<dbReference type="Pfam" id="PF14561">
    <property type="entry name" value="TPR_20"/>
    <property type="match status" value="1"/>
</dbReference>
<dbReference type="GO" id="GO:0005737">
    <property type="term" value="C:cytoplasm"/>
    <property type="evidence" value="ECO:0007669"/>
    <property type="project" value="TreeGrafter"/>
</dbReference>
<organism evidence="7 8">
    <name type="scientific">Phormidium tenue NIES-30</name>
    <dbReference type="NCBI Taxonomy" id="549789"/>
    <lineage>
        <taxon>Bacteria</taxon>
        <taxon>Bacillati</taxon>
        <taxon>Cyanobacteriota</taxon>
        <taxon>Cyanophyceae</taxon>
        <taxon>Oscillatoriophycideae</taxon>
        <taxon>Oscillatoriales</taxon>
        <taxon>Oscillatoriaceae</taxon>
        <taxon>Phormidium</taxon>
    </lineage>
</organism>
<dbReference type="Pfam" id="PF00085">
    <property type="entry name" value="Thioredoxin"/>
    <property type="match status" value="1"/>
</dbReference>
<evidence type="ECO:0000256" key="4">
    <source>
        <dbReference type="ARBA" id="ARBA00023157"/>
    </source>
</evidence>
<dbReference type="STRING" id="549789.NIES30_02055"/>
<evidence type="ECO:0000313" key="7">
    <source>
        <dbReference type="EMBL" id="OKH50890.1"/>
    </source>
</evidence>
<evidence type="ECO:0000256" key="1">
    <source>
        <dbReference type="ARBA" id="ARBA00008987"/>
    </source>
</evidence>
<dbReference type="Gene3D" id="1.25.40.10">
    <property type="entry name" value="Tetratricopeptide repeat domain"/>
    <property type="match status" value="1"/>
</dbReference>
<evidence type="ECO:0000256" key="3">
    <source>
        <dbReference type="ARBA" id="ARBA00022982"/>
    </source>
</evidence>
<dbReference type="PANTHER" id="PTHR45663:SF11">
    <property type="entry name" value="GEO12009P1"/>
    <property type="match status" value="1"/>
</dbReference>
<dbReference type="CDD" id="cd02947">
    <property type="entry name" value="TRX_family"/>
    <property type="match status" value="1"/>
</dbReference>
<dbReference type="InterPro" id="IPR017937">
    <property type="entry name" value="Thioredoxin_CS"/>
</dbReference>
<evidence type="ECO:0000256" key="5">
    <source>
        <dbReference type="ARBA" id="ARBA00023284"/>
    </source>
</evidence>
<sequence>MGQSIVVNQTEFEQAVLQPSFEQPVLVDFFATWCGPCQLLKPMLEKLAQEYDFTLAKVDIDANPELAKAFKVEGVPDVRIVSQGQVQEGFVGVLPEPQLRELLAGLGLRSSLEQDLAAFEAAQASGDKTEIYPALATLLTRYPNNGQILLKAAQVYLVQGDDALASQYLDLIDPSDRATADQADGIRSLLTLRQSLTDLGDSELDVAYRAAGQAALKGDFAAALEGLLGVVERDRTYRSDAGRKAMLTVFKLLGDSDPLTLTYRKRLMQALY</sequence>
<comment type="caution">
    <text evidence="7">The sequence shown here is derived from an EMBL/GenBank/DDBJ whole genome shotgun (WGS) entry which is preliminary data.</text>
</comment>
<keyword evidence="8" id="KW-1185">Reference proteome</keyword>
<dbReference type="PANTHER" id="PTHR45663">
    <property type="entry name" value="GEO12009P1"/>
    <property type="match status" value="1"/>
</dbReference>
<evidence type="ECO:0000256" key="2">
    <source>
        <dbReference type="ARBA" id="ARBA00022448"/>
    </source>
</evidence>
<feature type="domain" description="Thioredoxin" evidence="6">
    <location>
        <begin position="1"/>
        <end position="108"/>
    </location>
</feature>
<dbReference type="InterPro" id="IPR011990">
    <property type="entry name" value="TPR-like_helical_dom_sf"/>
</dbReference>
<keyword evidence="5" id="KW-0676">Redox-active center</keyword>
<protein>
    <recommendedName>
        <fullName evidence="6">Thioredoxin domain-containing protein</fullName>
    </recommendedName>
</protein>
<evidence type="ECO:0000259" key="6">
    <source>
        <dbReference type="PROSITE" id="PS51352"/>
    </source>
</evidence>
<dbReference type="Proteomes" id="UP000185557">
    <property type="component" value="Unassembled WGS sequence"/>
</dbReference>
<reference evidence="7 8" key="1">
    <citation type="submission" date="2016-11" db="EMBL/GenBank/DDBJ databases">
        <title>Draft Genome Sequences of Nine Cyanobacterial Strains from Diverse Habitats.</title>
        <authorList>
            <person name="Zhu T."/>
            <person name="Hou S."/>
            <person name="Lu X."/>
            <person name="Hess W.R."/>
        </authorList>
    </citation>
    <scope>NUCLEOTIDE SEQUENCE [LARGE SCALE GENOMIC DNA]</scope>
    <source>
        <strain evidence="7 8">NIES-30</strain>
    </source>
</reference>
<dbReference type="RefSeq" id="WP_073606704.1">
    <property type="nucleotide sequence ID" value="NZ_MRCG01000001.1"/>
</dbReference>
<proteinExistence type="inferred from homology"/>
<keyword evidence="2" id="KW-0813">Transport</keyword>
<comment type="similarity">
    <text evidence="1">Belongs to the thioredoxin family.</text>
</comment>
<dbReference type="InterPro" id="IPR013766">
    <property type="entry name" value="Thioredoxin_domain"/>
</dbReference>
<dbReference type="GO" id="GO:0015035">
    <property type="term" value="F:protein-disulfide reductase activity"/>
    <property type="evidence" value="ECO:0007669"/>
    <property type="project" value="TreeGrafter"/>
</dbReference>
<dbReference type="OrthoDB" id="9790390at2"/>
<evidence type="ECO:0000313" key="8">
    <source>
        <dbReference type="Proteomes" id="UP000185557"/>
    </source>
</evidence>
<dbReference type="GO" id="GO:0006950">
    <property type="term" value="P:response to stress"/>
    <property type="evidence" value="ECO:0007669"/>
    <property type="project" value="UniProtKB-ARBA"/>
</dbReference>
<name>A0A1U7JB13_9CYAN</name>
<keyword evidence="3" id="KW-0249">Electron transport</keyword>
<dbReference type="AlphaFoldDB" id="A0A1U7JB13"/>